<accession>A0A9N9GNR9</accession>
<dbReference type="EMBL" id="CAJVPI010001573">
    <property type="protein sequence ID" value="CAG8619014.1"/>
    <property type="molecule type" value="Genomic_DNA"/>
</dbReference>
<protein>
    <submittedName>
        <fullName evidence="1">11066_t:CDS:1</fullName>
    </submittedName>
</protein>
<evidence type="ECO:0000313" key="2">
    <source>
        <dbReference type="Proteomes" id="UP000789739"/>
    </source>
</evidence>
<sequence>MTRLLENFHKYREATSNELAYNEIMDLTPVSEFVLRWAEEADYITILKEIFEPVVFPENATKFLSDFFSEWQKNLESLLEPEADLFLKKLKRLIFEMLPTLLDAYEMAENNPLKNNDMLEEEFMNVYIHPVLKKTLMRFAGNRYVPDYRVQYRKLVTNQKGNADRADGIAYTSDEKAYEISVTEGSKPYHIDRRKETSDYIQNGRAAKDLMNFVVISEVKLNGSCQRSGEATWCNASGCISVFISWITSERTVCSKLNM</sequence>
<gene>
    <name evidence="1" type="ORF">PBRASI_LOCUS8595</name>
</gene>
<dbReference type="Proteomes" id="UP000789739">
    <property type="component" value="Unassembled WGS sequence"/>
</dbReference>
<name>A0A9N9GNR9_9GLOM</name>
<reference evidence="1" key="1">
    <citation type="submission" date="2021-06" db="EMBL/GenBank/DDBJ databases">
        <authorList>
            <person name="Kallberg Y."/>
            <person name="Tangrot J."/>
            <person name="Rosling A."/>
        </authorList>
    </citation>
    <scope>NUCLEOTIDE SEQUENCE</scope>
    <source>
        <strain evidence="1">BR232B</strain>
    </source>
</reference>
<dbReference type="OrthoDB" id="2428547at2759"/>
<comment type="caution">
    <text evidence="1">The sequence shown here is derived from an EMBL/GenBank/DDBJ whole genome shotgun (WGS) entry which is preliminary data.</text>
</comment>
<dbReference type="AlphaFoldDB" id="A0A9N9GNR9"/>
<organism evidence="1 2">
    <name type="scientific">Paraglomus brasilianum</name>
    <dbReference type="NCBI Taxonomy" id="144538"/>
    <lineage>
        <taxon>Eukaryota</taxon>
        <taxon>Fungi</taxon>
        <taxon>Fungi incertae sedis</taxon>
        <taxon>Mucoromycota</taxon>
        <taxon>Glomeromycotina</taxon>
        <taxon>Glomeromycetes</taxon>
        <taxon>Paraglomerales</taxon>
        <taxon>Paraglomeraceae</taxon>
        <taxon>Paraglomus</taxon>
    </lineage>
</organism>
<proteinExistence type="predicted"/>
<keyword evidence="2" id="KW-1185">Reference proteome</keyword>
<evidence type="ECO:0000313" key="1">
    <source>
        <dbReference type="EMBL" id="CAG8619014.1"/>
    </source>
</evidence>